<evidence type="ECO:0000313" key="2">
    <source>
        <dbReference type="EMBL" id="SDG55877.1"/>
    </source>
</evidence>
<dbReference type="EMBL" id="FNCE01000023">
    <property type="protein sequence ID" value="SDG55877.1"/>
    <property type="molecule type" value="Genomic_DNA"/>
</dbReference>
<dbReference type="GO" id="GO:0000179">
    <property type="term" value="F:rRNA (adenine-N6,N6-)-dimethyltransferase activity"/>
    <property type="evidence" value="ECO:0007669"/>
    <property type="project" value="InterPro"/>
</dbReference>
<reference evidence="2 3" key="1">
    <citation type="submission" date="2016-10" db="EMBL/GenBank/DDBJ databases">
        <authorList>
            <person name="de Groot N.N."/>
        </authorList>
    </citation>
    <scope>NUCLEOTIDE SEQUENCE [LARGE SCALE GENOMIC DNA]</scope>
    <source>
        <strain evidence="2 3">DSM 25584</strain>
    </source>
</reference>
<accession>A0A1G7V836</accession>
<keyword evidence="2" id="KW-0489">Methyltransferase</keyword>
<dbReference type="STRING" id="1082479.SAMN05216241_1237"/>
<dbReference type="PROSITE" id="PS01131">
    <property type="entry name" value="RRNA_A_DIMETH"/>
    <property type="match status" value="1"/>
</dbReference>
<organism evidence="2 3">
    <name type="scientific">Limimonas halophila</name>
    <dbReference type="NCBI Taxonomy" id="1082479"/>
    <lineage>
        <taxon>Bacteria</taxon>
        <taxon>Pseudomonadati</taxon>
        <taxon>Pseudomonadota</taxon>
        <taxon>Alphaproteobacteria</taxon>
        <taxon>Rhodospirillales</taxon>
        <taxon>Rhodovibrionaceae</taxon>
        <taxon>Limimonas</taxon>
    </lineage>
</organism>
<dbReference type="InterPro" id="IPR020596">
    <property type="entry name" value="rRNA_Ade_Mease_Trfase_CS"/>
</dbReference>
<dbReference type="AlphaFoldDB" id="A0A1G7V836"/>
<dbReference type="InterPro" id="IPR029063">
    <property type="entry name" value="SAM-dependent_MTases_sf"/>
</dbReference>
<keyword evidence="2" id="KW-0808">Transferase</keyword>
<gene>
    <name evidence="2" type="ORF">SAMN05216241_1237</name>
</gene>
<evidence type="ECO:0000256" key="1">
    <source>
        <dbReference type="ARBA" id="ARBA00022691"/>
    </source>
</evidence>
<dbReference type="Gene3D" id="3.40.50.150">
    <property type="entry name" value="Vaccinia Virus protein VP39"/>
    <property type="match status" value="1"/>
</dbReference>
<protein>
    <submittedName>
        <fullName evidence="2">Phosphatidylethanolamine/phosphatidyl-N-methylethanolamine N-methyltransferase</fullName>
    </submittedName>
</protein>
<dbReference type="Proteomes" id="UP000199415">
    <property type="component" value="Unassembled WGS sequence"/>
</dbReference>
<dbReference type="CDD" id="cd02440">
    <property type="entry name" value="AdoMet_MTases"/>
    <property type="match status" value="1"/>
</dbReference>
<dbReference type="SUPFAM" id="SSF53335">
    <property type="entry name" value="S-adenosyl-L-methionine-dependent methyltransferases"/>
    <property type="match status" value="1"/>
</dbReference>
<evidence type="ECO:0000313" key="3">
    <source>
        <dbReference type="Proteomes" id="UP000199415"/>
    </source>
</evidence>
<keyword evidence="3" id="KW-1185">Reference proteome</keyword>
<proteinExistence type="predicted"/>
<sequence length="199" mass="21186">MAQARGELGIFLRRWLAHPLRVGAIAPSSRALGRLVARNAVSSPDDIVVELGAGTGTITHDLLAAGAREENLVLVELDTDLVAYLRRLYPRATILADDASTPAEIVPGELLGRAATVISGIPALQFSDAKQRSYIGQCIQCLREGGQILQYTYSLKSPIRQRETGVTGQRLGVALVNVPPAHVWGYTPAVEAEPAAAAE</sequence>
<keyword evidence="1" id="KW-0949">S-adenosyl-L-methionine</keyword>
<name>A0A1G7V836_9PROT</name>
<dbReference type="RefSeq" id="WP_090022607.1">
    <property type="nucleotide sequence ID" value="NZ_FNCE01000023.1"/>
</dbReference>
<dbReference type="GO" id="GO:0003723">
    <property type="term" value="F:RNA binding"/>
    <property type="evidence" value="ECO:0007669"/>
    <property type="project" value="UniProtKB-KW"/>
</dbReference>
<dbReference type="OrthoDB" id="9805585at2"/>